<gene>
    <name evidence="2" type="ORF">GN331_02340</name>
</gene>
<dbReference type="EMBL" id="WOXT01000001">
    <property type="protein sequence ID" value="MUV13036.1"/>
    <property type="molecule type" value="Genomic_DNA"/>
</dbReference>
<proteinExistence type="predicted"/>
<name>A0A7C9HKR1_9GAMM</name>
<keyword evidence="1" id="KW-1133">Transmembrane helix</keyword>
<keyword evidence="1" id="KW-0472">Membrane</keyword>
<sequence length="291" mass="32154">MFTPGCITLGVSDETAWTCPTCVRDVATEYCPTCGERRLRARDLRFRGLLAQLSQSVTNLDARLIRTVRCLFRHPGQLTVRYLQGPRKPYIGPIAFFLLTNVLFVGMETLTGSNVFATPLAQHLRNQPWSEWVQPIIADHIAARGSTMAAYAPVFDKAVADHAKSLVALMVPPFAVMAAIVYRRSRRPFVAHAAFSLHFHAFMLLLLSVALLVPALDVWFGGRGLSSQLLDNALAIAHLVLCALYLYIASGPVYGARGAARVVQALILTLGAMLTFLGYRFALLWITLYFD</sequence>
<reference evidence="2 3" key="1">
    <citation type="submission" date="2019-12" db="EMBL/GenBank/DDBJ databases">
        <authorList>
            <person name="Xu J."/>
        </authorList>
    </citation>
    <scope>NUCLEOTIDE SEQUENCE [LARGE SCALE GENOMIC DNA]</scope>
    <source>
        <strain evidence="2 3">HX-5-24</strain>
    </source>
</reference>
<dbReference type="Pfam" id="PF12412">
    <property type="entry name" value="DUF3667"/>
    <property type="match status" value="1"/>
</dbReference>
<feature type="transmembrane region" description="Helical" evidence="1">
    <location>
        <begin position="90"/>
        <end position="107"/>
    </location>
</feature>
<accession>A0A7C9HKR1</accession>
<evidence type="ECO:0000256" key="1">
    <source>
        <dbReference type="SAM" id="Phobius"/>
    </source>
</evidence>
<keyword evidence="1" id="KW-0812">Transmembrane</keyword>
<dbReference type="Proteomes" id="UP000479692">
    <property type="component" value="Unassembled WGS sequence"/>
</dbReference>
<evidence type="ECO:0000313" key="3">
    <source>
        <dbReference type="Proteomes" id="UP000479692"/>
    </source>
</evidence>
<protein>
    <submittedName>
        <fullName evidence="2">DUF3667 domain-containing protein</fullName>
    </submittedName>
</protein>
<dbReference type="AlphaFoldDB" id="A0A7C9HKR1"/>
<feature type="transmembrane region" description="Helical" evidence="1">
    <location>
        <begin position="163"/>
        <end position="182"/>
    </location>
</feature>
<organism evidence="2 3">
    <name type="scientific">Noviluteimonas gilva</name>
    <dbReference type="NCBI Taxonomy" id="2682097"/>
    <lineage>
        <taxon>Bacteria</taxon>
        <taxon>Pseudomonadati</taxon>
        <taxon>Pseudomonadota</taxon>
        <taxon>Gammaproteobacteria</taxon>
        <taxon>Lysobacterales</taxon>
        <taxon>Lysobacteraceae</taxon>
        <taxon>Noviluteimonas</taxon>
    </lineage>
</organism>
<feature type="transmembrane region" description="Helical" evidence="1">
    <location>
        <begin position="266"/>
        <end position="290"/>
    </location>
</feature>
<comment type="caution">
    <text evidence="2">The sequence shown here is derived from an EMBL/GenBank/DDBJ whole genome shotgun (WGS) entry which is preliminary data.</text>
</comment>
<dbReference type="InterPro" id="IPR022134">
    <property type="entry name" value="DUF3667"/>
</dbReference>
<keyword evidence="3" id="KW-1185">Reference proteome</keyword>
<evidence type="ECO:0000313" key="2">
    <source>
        <dbReference type="EMBL" id="MUV13036.1"/>
    </source>
</evidence>
<feature type="transmembrane region" description="Helical" evidence="1">
    <location>
        <begin position="189"/>
        <end position="213"/>
    </location>
</feature>
<feature type="transmembrane region" description="Helical" evidence="1">
    <location>
        <begin position="233"/>
        <end position="254"/>
    </location>
</feature>